<evidence type="ECO:0008006" key="3">
    <source>
        <dbReference type="Google" id="ProtNLM"/>
    </source>
</evidence>
<dbReference type="InterPro" id="IPR014729">
    <property type="entry name" value="Rossmann-like_a/b/a_fold"/>
</dbReference>
<organism evidence="2">
    <name type="scientific">marine sediment metagenome</name>
    <dbReference type="NCBI Taxonomy" id="412755"/>
    <lineage>
        <taxon>unclassified sequences</taxon>
        <taxon>metagenomes</taxon>
        <taxon>ecological metagenomes</taxon>
    </lineage>
</organism>
<dbReference type="Gene3D" id="3.40.50.620">
    <property type="entry name" value="HUPs"/>
    <property type="match status" value="1"/>
</dbReference>
<name>A0A0F9TN49_9ZZZZ</name>
<accession>A0A0F9TN49</accession>
<feature type="transmembrane region" description="Helical" evidence="1">
    <location>
        <begin position="18"/>
        <end position="40"/>
    </location>
</feature>
<evidence type="ECO:0000313" key="2">
    <source>
        <dbReference type="EMBL" id="KKN76352.1"/>
    </source>
</evidence>
<evidence type="ECO:0000256" key="1">
    <source>
        <dbReference type="SAM" id="Phobius"/>
    </source>
</evidence>
<comment type="caution">
    <text evidence="2">The sequence shown here is derived from an EMBL/GenBank/DDBJ whole genome shotgun (WGS) entry which is preliminary data.</text>
</comment>
<gene>
    <name evidence="2" type="ORF">LCGC14_0372040</name>
</gene>
<sequence length="255" mass="30280">MTVELSTKFIEEIKRFDIIYCLISGGYHSTTAALLLWYYGFTNVKLVHNKTFLELKSSLDTMKKLLAITKFEYLETTPNLKKENVWDILRRSFLRIPEVREDIKNKKYDRSKFECCNKLKKFPAKKFYRKIRKVPDGEEIKSFIIISSICPYESRFRNMHLHELRQKDTFLRLHKKAGDIWFGYPFRDARSVKPFREYLFSKDFKEIKHSGCTACPIIIAFRMYDTAQYYLSSKAAVRAGLPCFQKTMEDFIDGN</sequence>
<keyword evidence="1" id="KW-1133">Transmembrane helix</keyword>
<dbReference type="AlphaFoldDB" id="A0A0F9TN49"/>
<proteinExistence type="predicted"/>
<dbReference type="SUPFAM" id="SSF52402">
    <property type="entry name" value="Adenine nucleotide alpha hydrolases-like"/>
    <property type="match status" value="1"/>
</dbReference>
<keyword evidence="1" id="KW-0812">Transmembrane</keyword>
<reference evidence="2" key="1">
    <citation type="journal article" date="2015" name="Nature">
        <title>Complex archaea that bridge the gap between prokaryotes and eukaryotes.</title>
        <authorList>
            <person name="Spang A."/>
            <person name="Saw J.H."/>
            <person name="Jorgensen S.L."/>
            <person name="Zaremba-Niedzwiedzka K."/>
            <person name="Martijn J."/>
            <person name="Lind A.E."/>
            <person name="van Eijk R."/>
            <person name="Schleper C."/>
            <person name="Guy L."/>
            <person name="Ettema T.J."/>
        </authorList>
    </citation>
    <scope>NUCLEOTIDE SEQUENCE</scope>
</reference>
<keyword evidence="1" id="KW-0472">Membrane</keyword>
<protein>
    <recommendedName>
        <fullName evidence="3">Phosphoadenosine phosphosulphate reductase domain-containing protein</fullName>
    </recommendedName>
</protein>
<dbReference type="EMBL" id="LAZR01000297">
    <property type="protein sequence ID" value="KKN76352.1"/>
    <property type="molecule type" value="Genomic_DNA"/>
</dbReference>